<dbReference type="PROSITE" id="PS51450">
    <property type="entry name" value="LRR"/>
    <property type="match status" value="2"/>
</dbReference>
<keyword evidence="1" id="KW-0433">Leucine-rich repeat</keyword>
<evidence type="ECO:0000256" key="1">
    <source>
        <dbReference type="ARBA" id="ARBA00022614"/>
    </source>
</evidence>
<accession>A0A5K4F4S6</accession>
<keyword evidence="2" id="KW-0677">Repeat</keyword>
<organism evidence="3">
    <name type="scientific">Schistosoma mansoni</name>
    <name type="common">Blood fluke</name>
    <dbReference type="NCBI Taxonomy" id="6183"/>
    <lineage>
        <taxon>Eukaryota</taxon>
        <taxon>Metazoa</taxon>
        <taxon>Spiralia</taxon>
        <taxon>Lophotrochozoa</taxon>
        <taxon>Platyhelminthes</taxon>
        <taxon>Trematoda</taxon>
        <taxon>Digenea</taxon>
        <taxon>Strigeidida</taxon>
        <taxon>Schistosomatoidea</taxon>
        <taxon>Schistosomatidae</taxon>
        <taxon>Schistosoma</taxon>
    </lineage>
</organism>
<evidence type="ECO:0000313" key="3">
    <source>
        <dbReference type="WBParaSite" id="Smp_267130.2"/>
    </source>
</evidence>
<dbReference type="WBParaSite" id="Smp_267130.2">
    <property type="protein sequence ID" value="Smp_267130.2"/>
    <property type="gene ID" value="Smp_267130"/>
</dbReference>
<proteinExistence type="predicted"/>
<dbReference type="PANTHER" id="PTHR15454">
    <property type="entry name" value="NISCHARIN RELATED"/>
    <property type="match status" value="1"/>
</dbReference>
<evidence type="ECO:0008006" key="4">
    <source>
        <dbReference type="Google" id="ProtNLM"/>
    </source>
</evidence>
<protein>
    <recommendedName>
        <fullName evidence="4">Leucine-rich repeat-containing protein 23</fullName>
    </recommendedName>
</protein>
<evidence type="ECO:0000256" key="2">
    <source>
        <dbReference type="ARBA" id="ARBA00022737"/>
    </source>
</evidence>
<dbReference type="InterPro" id="IPR001611">
    <property type="entry name" value="Leu-rich_rpt"/>
</dbReference>
<sequence>MQTIQPTENQTLKIELDQINGVPGNSSESVSLNKEIISSSLCYVNETIDGLSYAPAKFICNDRSLTNIDALKGFIFLRYINIGFNRITNLRPLYGLANLIVLRASYNEIEEFPCGNWPMLTHLDLRNNRIKRLTTVNYPRLLVLFLDNNQLRKLTSQTDGSCYLSDYSVPKLHTLGLSHNLIEVEDTSINDSNINIAIGLELKNLKALYLGYNKLISFGNYKLKSGNVQNSPNELKYNTDNQKEQSYNHNSLMGYLPNLSVLHIRSSGLINLDGITPECLPRLEYLNVRENQIGSLEEIKKLTSLQRLRTVILTDNPVYDVKDYRLEVRVCLVNLRRLDKDIYTTEENEEADELAMQRMQPT</sequence>
<dbReference type="AlphaFoldDB" id="A0A5K4F4S6"/>
<dbReference type="GO" id="GO:0005737">
    <property type="term" value="C:cytoplasm"/>
    <property type="evidence" value="ECO:0007669"/>
    <property type="project" value="TreeGrafter"/>
</dbReference>
<dbReference type="ExpressionAtlas" id="A0A5K4F4S6">
    <property type="expression patterns" value="baseline"/>
</dbReference>
<dbReference type="Pfam" id="PF14580">
    <property type="entry name" value="LRR_9"/>
    <property type="match status" value="1"/>
</dbReference>
<dbReference type="InParanoid" id="A0A5K4F4S6"/>
<reference evidence="3" key="1">
    <citation type="submission" date="2019-11" db="UniProtKB">
        <authorList>
            <consortium name="WormBaseParasite"/>
        </authorList>
    </citation>
    <scope>IDENTIFICATION</scope>
    <source>
        <strain evidence="3">Puerto Rican</strain>
    </source>
</reference>
<dbReference type="STRING" id="6183.A0A5K4F4S6"/>
<dbReference type="InterPro" id="IPR032675">
    <property type="entry name" value="LRR_dom_sf"/>
</dbReference>
<dbReference type="PANTHER" id="PTHR15454:SF47">
    <property type="entry name" value="LEUCINE-RICH REPEAT-CONTAINING PROTEIN 23"/>
    <property type="match status" value="1"/>
</dbReference>
<dbReference type="Pfam" id="PF13516">
    <property type="entry name" value="LRR_6"/>
    <property type="match status" value="1"/>
</dbReference>
<name>A0A5K4F4S6_SCHMA</name>
<dbReference type="Gene3D" id="3.80.10.10">
    <property type="entry name" value="Ribonuclease Inhibitor"/>
    <property type="match status" value="2"/>
</dbReference>
<dbReference type="SUPFAM" id="SSF52058">
    <property type="entry name" value="L domain-like"/>
    <property type="match status" value="1"/>
</dbReference>